<evidence type="ECO:0000313" key="3">
    <source>
        <dbReference type="Proteomes" id="UP000199382"/>
    </source>
</evidence>
<gene>
    <name evidence="2" type="ORF">SAMN04488026_10622</name>
</gene>
<dbReference type="STRING" id="571298.SAMN04488026_10622"/>
<accession>A0A1G9G973</accession>
<dbReference type="EMBL" id="FNEK01000062">
    <property type="protein sequence ID" value="SDK97274.1"/>
    <property type="molecule type" value="Genomic_DNA"/>
</dbReference>
<dbReference type="PANTHER" id="PTHR36057">
    <property type="match status" value="1"/>
</dbReference>
<name>A0A1G9G973_9RHOB</name>
<dbReference type="SUPFAM" id="SSF52833">
    <property type="entry name" value="Thioredoxin-like"/>
    <property type="match status" value="1"/>
</dbReference>
<evidence type="ECO:0000256" key="1">
    <source>
        <dbReference type="SAM" id="SignalP"/>
    </source>
</evidence>
<organism evidence="2 3">
    <name type="scientific">Aliiruegeria lutimaris</name>
    <dbReference type="NCBI Taxonomy" id="571298"/>
    <lineage>
        <taxon>Bacteria</taxon>
        <taxon>Pseudomonadati</taxon>
        <taxon>Pseudomonadota</taxon>
        <taxon>Alphaproteobacteria</taxon>
        <taxon>Rhodobacterales</taxon>
        <taxon>Roseobacteraceae</taxon>
        <taxon>Aliiruegeria</taxon>
    </lineage>
</organism>
<reference evidence="2 3" key="1">
    <citation type="submission" date="2016-10" db="EMBL/GenBank/DDBJ databases">
        <authorList>
            <person name="de Groot N.N."/>
        </authorList>
    </citation>
    <scope>NUCLEOTIDE SEQUENCE [LARGE SCALE GENOMIC DNA]</scope>
    <source>
        <strain evidence="2 3">DSM 25294</strain>
    </source>
</reference>
<sequence length="242" mass="25847">MKPNHLLAGIAASGMLLAQAVSGWAESAANDAGSSPVVVELFTSQGCSSCPPADALLAHLAERSDILPLALHVDYWDYIGWADSFARPEHTKRQKSYARVVGSHTIYTPQMVVGGVTHIVGAKPMELAEAVMELMPRASEIKLSAERRGDIVHLSAPALTESGDYAVQLVRFLPKSKVAIERGENAGKTIVYSNIVTDWETLGKWSGDEPLALELPVAGPEEGAVIVQERGYGPILGALRLP</sequence>
<dbReference type="AlphaFoldDB" id="A0A1G9G973"/>
<dbReference type="RefSeq" id="WP_244520817.1">
    <property type="nucleotide sequence ID" value="NZ_FNEK01000062.1"/>
</dbReference>
<dbReference type="Pfam" id="PF06764">
    <property type="entry name" value="DUF1223"/>
    <property type="match status" value="1"/>
</dbReference>
<dbReference type="InterPro" id="IPR036249">
    <property type="entry name" value="Thioredoxin-like_sf"/>
</dbReference>
<dbReference type="Proteomes" id="UP000199382">
    <property type="component" value="Unassembled WGS sequence"/>
</dbReference>
<dbReference type="InterPro" id="IPR010634">
    <property type="entry name" value="DUF1223"/>
</dbReference>
<evidence type="ECO:0000313" key="2">
    <source>
        <dbReference type="EMBL" id="SDK97274.1"/>
    </source>
</evidence>
<keyword evidence="3" id="KW-1185">Reference proteome</keyword>
<dbReference type="PANTHER" id="PTHR36057:SF1">
    <property type="entry name" value="LIPOPROTEIN LIPID ATTACHMENT SITE-LIKE PROTEIN, PUTATIVE (DUF1223)-RELATED"/>
    <property type="match status" value="1"/>
</dbReference>
<evidence type="ECO:0008006" key="4">
    <source>
        <dbReference type="Google" id="ProtNLM"/>
    </source>
</evidence>
<protein>
    <recommendedName>
        <fullName evidence="4">DUF1223 domain-containing protein</fullName>
    </recommendedName>
</protein>
<proteinExistence type="predicted"/>
<keyword evidence="1" id="KW-0732">Signal</keyword>
<feature type="chain" id="PRO_5011764515" description="DUF1223 domain-containing protein" evidence="1">
    <location>
        <begin position="21"/>
        <end position="242"/>
    </location>
</feature>
<feature type="signal peptide" evidence="1">
    <location>
        <begin position="1"/>
        <end position="20"/>
    </location>
</feature>